<evidence type="ECO:0000256" key="2">
    <source>
        <dbReference type="ARBA" id="ARBA00005309"/>
    </source>
</evidence>
<feature type="compositionally biased region" description="Basic and acidic residues" evidence="5">
    <location>
        <begin position="321"/>
        <end position="342"/>
    </location>
</feature>
<dbReference type="InterPro" id="IPR036218">
    <property type="entry name" value="HIVI-bd_sf"/>
</dbReference>
<accession>A0A3B5MC53</accession>
<comment type="subcellular location">
    <subcellularLocation>
        <location evidence="1">Nucleus</location>
    </subcellularLocation>
</comment>
<dbReference type="InterPro" id="IPR035441">
    <property type="entry name" value="TFIIS/LEDGF_dom_sf"/>
</dbReference>
<keyword evidence="3" id="KW-0175">Coiled coil</keyword>
<evidence type="ECO:0000256" key="3">
    <source>
        <dbReference type="ARBA" id="ARBA00023054"/>
    </source>
</evidence>
<dbReference type="PROSITE" id="PS50812">
    <property type="entry name" value="PWWP"/>
    <property type="match status" value="1"/>
</dbReference>
<dbReference type="Ensembl" id="ENSXCOT00000017500.1">
    <property type="protein sequence ID" value="ENSXCOP00000017279.1"/>
    <property type="gene ID" value="ENSXCOG00000013017.1"/>
</dbReference>
<name>A0A3B5MC53_9TELE</name>
<comment type="similarity">
    <text evidence="2">Belongs to the HDGF family.</text>
</comment>
<evidence type="ECO:0000256" key="4">
    <source>
        <dbReference type="ARBA" id="ARBA00023242"/>
    </source>
</evidence>
<feature type="compositionally biased region" description="Basic and acidic residues" evidence="5">
    <location>
        <begin position="184"/>
        <end position="311"/>
    </location>
</feature>
<protein>
    <recommendedName>
        <fullName evidence="6">PWWP domain-containing protein</fullName>
    </recommendedName>
</protein>
<dbReference type="Gene3D" id="2.30.30.140">
    <property type="match status" value="1"/>
</dbReference>
<feature type="region of interest" description="Disordered" evidence="5">
    <location>
        <begin position="458"/>
        <end position="508"/>
    </location>
</feature>
<dbReference type="GO" id="GO:0005634">
    <property type="term" value="C:nucleus"/>
    <property type="evidence" value="ECO:0007669"/>
    <property type="project" value="UniProtKB-SubCell"/>
</dbReference>
<dbReference type="Gene3D" id="1.20.930.10">
    <property type="entry name" value="Conserved domain common to transcription factors TFIIS, elongin A, CRSP70"/>
    <property type="match status" value="1"/>
</dbReference>
<dbReference type="AlphaFoldDB" id="A0A3B5MC53"/>
<feature type="region of interest" description="Disordered" evidence="5">
    <location>
        <begin position="133"/>
        <end position="359"/>
    </location>
</feature>
<dbReference type="CDD" id="cd05834">
    <property type="entry name" value="PWWP_HRP"/>
    <property type="match status" value="1"/>
</dbReference>
<evidence type="ECO:0000256" key="5">
    <source>
        <dbReference type="SAM" id="MobiDB-lite"/>
    </source>
</evidence>
<organism evidence="7 8">
    <name type="scientific">Xiphophorus couchianus</name>
    <name type="common">Monterrey platyfish</name>
    <dbReference type="NCBI Taxonomy" id="32473"/>
    <lineage>
        <taxon>Eukaryota</taxon>
        <taxon>Metazoa</taxon>
        <taxon>Chordata</taxon>
        <taxon>Craniata</taxon>
        <taxon>Vertebrata</taxon>
        <taxon>Euteleostomi</taxon>
        <taxon>Actinopterygii</taxon>
        <taxon>Neopterygii</taxon>
        <taxon>Teleostei</taxon>
        <taxon>Neoteleostei</taxon>
        <taxon>Acanthomorphata</taxon>
        <taxon>Ovalentaria</taxon>
        <taxon>Atherinomorphae</taxon>
        <taxon>Cyprinodontiformes</taxon>
        <taxon>Poeciliidae</taxon>
        <taxon>Poeciliinae</taxon>
        <taxon>Xiphophorus</taxon>
    </lineage>
</organism>
<evidence type="ECO:0000259" key="6">
    <source>
        <dbReference type="PROSITE" id="PS50812"/>
    </source>
</evidence>
<dbReference type="InterPro" id="IPR000313">
    <property type="entry name" value="PWWP_dom"/>
</dbReference>
<dbReference type="SUPFAM" id="SSF63748">
    <property type="entry name" value="Tudor/PWWP/MBT"/>
    <property type="match status" value="1"/>
</dbReference>
<feature type="domain" description="PWWP" evidence="6">
    <location>
        <begin position="13"/>
        <end position="53"/>
    </location>
</feature>
<dbReference type="SMART" id="SM00293">
    <property type="entry name" value="PWWP"/>
    <property type="match status" value="1"/>
</dbReference>
<dbReference type="Pfam" id="PF11467">
    <property type="entry name" value="LEDGF"/>
    <property type="match status" value="1"/>
</dbReference>
<dbReference type="Proteomes" id="UP000261380">
    <property type="component" value="Unplaced"/>
</dbReference>
<dbReference type="GeneTree" id="ENSGT00940000154706"/>
<feature type="compositionally biased region" description="Polar residues" evidence="5">
    <location>
        <begin position="485"/>
        <end position="494"/>
    </location>
</feature>
<keyword evidence="8" id="KW-1185">Reference proteome</keyword>
<feature type="compositionally biased region" description="Basic and acidic residues" evidence="5">
    <location>
        <begin position="133"/>
        <end position="158"/>
    </location>
</feature>
<dbReference type="SUPFAM" id="SSF140576">
    <property type="entry name" value="HIV integrase-binding domain"/>
    <property type="match status" value="1"/>
</dbReference>
<feature type="compositionally biased region" description="Polar residues" evidence="5">
    <location>
        <begin position="343"/>
        <end position="358"/>
    </location>
</feature>
<keyword evidence="4" id="KW-0539">Nucleus</keyword>
<evidence type="ECO:0000313" key="7">
    <source>
        <dbReference type="Ensembl" id="ENSXCOP00000017279.1"/>
    </source>
</evidence>
<dbReference type="InterPro" id="IPR021567">
    <property type="entry name" value="LEDGF_IBD"/>
</dbReference>
<sequence>LSRDGLKLTPSLAGDLVFAKMKGFPHWPARVCKSENGYRKRVPVYFFGTHQMYVLSNVAPYVGNKLKYGSGVRIKGFAEGMWEIQNTPGLGSKLKVSSNWLLLKMYLLNLFDRCRHTDKLNTQIWNKLPENCRTDEREEKTKSKEEDETKQQKDERKIIGKIVKANQGTRIHVKTMMGGLTKGSGEEEVKKKKEEDGGRKEEVKKTLEMEKEEKTEKAAKKSDAKNSETEEKKAKKEEQKKSEAEEKVTRKKEEQKNPECRKETEGMRLTREQRKKHDGESQEKKKERTRSRRLEESKPQKKNKEEKKSGADRAQTAAEGLRIESAAKDAAPAEKEATERESPTGTDQENSSSTLTDSTLHRINGDLRISLKTDKPDIRKCLSALDQLNMLYVTSEHVQRHSELIATLRKMRYYRANQAIMDKASMLYNRFKNAFLAGDGEEVVSAAFLRSLLQEKEEASEGEVEKLEAKENQDITKPTRKKRSSASPYDSTNLLDAESKVKSLSSQK</sequence>
<proteinExistence type="inferred from homology"/>
<evidence type="ECO:0000313" key="8">
    <source>
        <dbReference type="Proteomes" id="UP000261380"/>
    </source>
</evidence>
<reference evidence="7" key="1">
    <citation type="submission" date="2025-08" db="UniProtKB">
        <authorList>
            <consortium name="Ensembl"/>
        </authorList>
    </citation>
    <scope>IDENTIFICATION</scope>
</reference>
<dbReference type="Pfam" id="PF00855">
    <property type="entry name" value="PWWP"/>
    <property type="match status" value="1"/>
</dbReference>
<evidence type="ECO:0000256" key="1">
    <source>
        <dbReference type="ARBA" id="ARBA00004123"/>
    </source>
</evidence>
<dbReference type="PANTHER" id="PTHR12550">
    <property type="entry name" value="HEPATOMA-DERIVED GROWTH FACTOR-RELATED"/>
    <property type="match status" value="1"/>
</dbReference>
<reference evidence="7" key="2">
    <citation type="submission" date="2025-09" db="UniProtKB">
        <authorList>
            <consortium name="Ensembl"/>
        </authorList>
    </citation>
    <scope>IDENTIFICATION</scope>
</reference>
<dbReference type="PANTHER" id="PTHR12550:SF41">
    <property type="entry name" value="HEPATOMA-DERIVED GROWTH FACTOR"/>
    <property type="match status" value="1"/>
</dbReference>
<feature type="compositionally biased region" description="Basic and acidic residues" evidence="5">
    <location>
        <begin position="458"/>
        <end position="474"/>
    </location>
</feature>